<evidence type="ECO:0000313" key="1">
    <source>
        <dbReference type="EMBL" id="OGM12677.1"/>
    </source>
</evidence>
<accession>A0A1F7XCC5</accession>
<evidence type="ECO:0000313" key="2">
    <source>
        <dbReference type="Proteomes" id="UP000179013"/>
    </source>
</evidence>
<dbReference type="EMBL" id="MGFU01000017">
    <property type="protein sequence ID" value="OGM12677.1"/>
    <property type="molecule type" value="Genomic_DNA"/>
</dbReference>
<reference evidence="1 2" key="1">
    <citation type="journal article" date="2016" name="Nat. Commun.">
        <title>Thousands of microbial genomes shed light on interconnected biogeochemical processes in an aquifer system.</title>
        <authorList>
            <person name="Anantharaman K."/>
            <person name="Brown C.T."/>
            <person name="Hug L.A."/>
            <person name="Sharon I."/>
            <person name="Castelle C.J."/>
            <person name="Probst A.J."/>
            <person name="Thomas B.C."/>
            <person name="Singh A."/>
            <person name="Wilkins M.J."/>
            <person name="Karaoz U."/>
            <person name="Brodie E.L."/>
            <person name="Williams K.H."/>
            <person name="Hubbard S.S."/>
            <person name="Banfield J.F."/>
        </authorList>
    </citation>
    <scope>NUCLEOTIDE SEQUENCE [LARGE SCALE GENOMIC DNA]</scope>
</reference>
<protein>
    <submittedName>
        <fullName evidence="1">Uncharacterized protein</fullName>
    </submittedName>
</protein>
<organism evidence="1 2">
    <name type="scientific">Candidatus Woesebacteria bacterium RBG_16_39_8b</name>
    <dbReference type="NCBI Taxonomy" id="1802482"/>
    <lineage>
        <taxon>Bacteria</taxon>
        <taxon>Candidatus Woeseibacteriota</taxon>
    </lineage>
</organism>
<gene>
    <name evidence="1" type="ORF">A2V80_01895</name>
</gene>
<dbReference type="Proteomes" id="UP000179013">
    <property type="component" value="Unassembled WGS sequence"/>
</dbReference>
<comment type="caution">
    <text evidence="1">The sequence shown here is derived from an EMBL/GenBank/DDBJ whole genome shotgun (WGS) entry which is preliminary data.</text>
</comment>
<proteinExistence type="predicted"/>
<sequence length="95" mass="10999">MSKLRDFTKFSYEFGRHLSPTLKVDHDGLETRYIRKSGPRGVFPISPQPVARFVGISEIWVFEKDWFDAIVDAASKYEKAFPGEEIEVVAVYPDW</sequence>
<dbReference type="AlphaFoldDB" id="A0A1F7XCC5"/>
<name>A0A1F7XCC5_9BACT</name>